<feature type="domain" description="HTH cro/C1-type" evidence="1">
    <location>
        <begin position="9"/>
        <end position="63"/>
    </location>
</feature>
<keyword evidence="3" id="KW-1185">Reference proteome</keyword>
<dbReference type="PROSITE" id="PS50943">
    <property type="entry name" value="HTH_CROC1"/>
    <property type="match status" value="1"/>
</dbReference>
<dbReference type="AlphaFoldDB" id="A0A0R2MU13"/>
<dbReference type="STRING" id="1293598.IV56_GL000608"/>
<dbReference type="SUPFAM" id="SSF47413">
    <property type="entry name" value="lambda repressor-like DNA-binding domains"/>
    <property type="match status" value="1"/>
</dbReference>
<organism evidence="2 3">
    <name type="scientific">Lacticaseibacillus saniviri JCM 17471 = DSM 24301</name>
    <dbReference type="NCBI Taxonomy" id="1293598"/>
    <lineage>
        <taxon>Bacteria</taxon>
        <taxon>Bacillati</taxon>
        <taxon>Bacillota</taxon>
        <taxon>Bacilli</taxon>
        <taxon>Lactobacillales</taxon>
        <taxon>Lactobacillaceae</taxon>
        <taxon>Lacticaseibacillus</taxon>
    </lineage>
</organism>
<dbReference type="SMART" id="SM00530">
    <property type="entry name" value="HTH_XRE"/>
    <property type="match status" value="1"/>
</dbReference>
<dbReference type="CDD" id="cd00093">
    <property type="entry name" value="HTH_XRE"/>
    <property type="match status" value="1"/>
</dbReference>
<dbReference type="PATRIC" id="fig|1293598.4.peg.650"/>
<protein>
    <submittedName>
        <fullName evidence="2">Xre family transcriptional regulator</fullName>
    </submittedName>
</protein>
<dbReference type="Proteomes" id="UP000050969">
    <property type="component" value="Unassembled WGS sequence"/>
</dbReference>
<dbReference type="InterPro" id="IPR010982">
    <property type="entry name" value="Lambda_DNA-bd_dom_sf"/>
</dbReference>
<dbReference type="Pfam" id="PF12844">
    <property type="entry name" value="HTH_19"/>
    <property type="match status" value="1"/>
</dbReference>
<dbReference type="GO" id="GO:0003677">
    <property type="term" value="F:DNA binding"/>
    <property type="evidence" value="ECO:0007669"/>
    <property type="project" value="InterPro"/>
</dbReference>
<gene>
    <name evidence="2" type="ORF">IV56_GL000608</name>
</gene>
<dbReference type="Gene3D" id="1.10.260.40">
    <property type="entry name" value="lambda repressor-like DNA-binding domains"/>
    <property type="match status" value="1"/>
</dbReference>
<comment type="caution">
    <text evidence="2">The sequence shown here is derived from an EMBL/GenBank/DDBJ whole genome shotgun (WGS) entry which is preliminary data.</text>
</comment>
<dbReference type="EMBL" id="JQCE01000027">
    <property type="protein sequence ID" value="KRO16921.1"/>
    <property type="molecule type" value="Genomic_DNA"/>
</dbReference>
<sequence length="128" mass="14292">MAQAVGSAMRQIRKNRGESIVDVAKATHTSPASFTKWENDQTVPSERSIRKLAEYYNIDPLELLALAYPDKYAPLQAEKLEEAKIKTIRVEDIFDNDTVLSYNDKPLSATAKAMISAFISGMIVNRAE</sequence>
<dbReference type="InterPro" id="IPR001387">
    <property type="entry name" value="Cro/C1-type_HTH"/>
</dbReference>
<evidence type="ECO:0000313" key="2">
    <source>
        <dbReference type="EMBL" id="KRO16921.1"/>
    </source>
</evidence>
<accession>A0A0R2MU13</accession>
<name>A0A0R2MU13_9LACO</name>
<evidence type="ECO:0000259" key="1">
    <source>
        <dbReference type="PROSITE" id="PS50943"/>
    </source>
</evidence>
<reference evidence="2 3" key="1">
    <citation type="journal article" date="2015" name="Genome Announc.">
        <title>Expanding the biotechnology potential of lactobacilli through comparative genomics of 213 strains and associated genera.</title>
        <authorList>
            <person name="Sun Z."/>
            <person name="Harris H.M."/>
            <person name="McCann A."/>
            <person name="Guo C."/>
            <person name="Argimon S."/>
            <person name="Zhang W."/>
            <person name="Yang X."/>
            <person name="Jeffery I.B."/>
            <person name="Cooney J.C."/>
            <person name="Kagawa T.F."/>
            <person name="Liu W."/>
            <person name="Song Y."/>
            <person name="Salvetti E."/>
            <person name="Wrobel A."/>
            <person name="Rasinkangas P."/>
            <person name="Parkhill J."/>
            <person name="Rea M.C."/>
            <person name="O'Sullivan O."/>
            <person name="Ritari J."/>
            <person name="Douillard F.P."/>
            <person name="Paul Ross R."/>
            <person name="Yang R."/>
            <person name="Briner A.E."/>
            <person name="Felis G.E."/>
            <person name="de Vos W.M."/>
            <person name="Barrangou R."/>
            <person name="Klaenhammer T.R."/>
            <person name="Caufield P.W."/>
            <person name="Cui Y."/>
            <person name="Zhang H."/>
            <person name="O'Toole P.W."/>
        </authorList>
    </citation>
    <scope>NUCLEOTIDE SEQUENCE [LARGE SCALE GENOMIC DNA]</scope>
    <source>
        <strain evidence="2 3">DSM 24301</strain>
    </source>
</reference>
<evidence type="ECO:0000313" key="3">
    <source>
        <dbReference type="Proteomes" id="UP000050969"/>
    </source>
</evidence>
<proteinExistence type="predicted"/>